<comment type="caution">
    <text evidence="8">The sequence shown here is derived from an EMBL/GenBank/DDBJ whole genome shotgun (WGS) entry which is preliminary data.</text>
</comment>
<feature type="domain" description="HTH rpiR-type" evidence="6">
    <location>
        <begin position="36"/>
        <end position="112"/>
    </location>
</feature>
<evidence type="ECO:0000259" key="6">
    <source>
        <dbReference type="PROSITE" id="PS51071"/>
    </source>
</evidence>
<evidence type="ECO:0000256" key="1">
    <source>
        <dbReference type="ARBA" id="ARBA00023015"/>
    </source>
</evidence>
<dbReference type="Gene3D" id="3.40.50.10490">
    <property type="entry name" value="Glucose-6-phosphate isomerase like protein, domain 1"/>
    <property type="match status" value="1"/>
</dbReference>
<evidence type="ECO:0000313" key="8">
    <source>
        <dbReference type="EMBL" id="GGC25189.1"/>
    </source>
</evidence>
<dbReference type="SUPFAM" id="SSF53697">
    <property type="entry name" value="SIS domain"/>
    <property type="match status" value="1"/>
</dbReference>
<dbReference type="PROSITE" id="PS51464">
    <property type="entry name" value="SIS"/>
    <property type="match status" value="1"/>
</dbReference>
<feature type="domain" description="SIS" evidence="7">
    <location>
        <begin position="156"/>
        <end position="295"/>
    </location>
</feature>
<protein>
    <submittedName>
        <fullName evidence="8">Transcriptional regulator</fullName>
    </submittedName>
</protein>
<dbReference type="InterPro" id="IPR035472">
    <property type="entry name" value="RpiR-like_SIS"/>
</dbReference>
<accession>A0ABQ1LJ12</accession>
<keyword evidence="3" id="KW-0324">Glycolysis</keyword>
<keyword evidence="4" id="KW-0804">Transcription</keyword>
<evidence type="ECO:0000313" key="9">
    <source>
        <dbReference type="Proteomes" id="UP000622638"/>
    </source>
</evidence>
<dbReference type="SUPFAM" id="SSF46689">
    <property type="entry name" value="Homeodomain-like"/>
    <property type="match status" value="1"/>
</dbReference>
<evidence type="ECO:0000256" key="2">
    <source>
        <dbReference type="ARBA" id="ARBA00023125"/>
    </source>
</evidence>
<dbReference type="PROSITE" id="PS51071">
    <property type="entry name" value="HTH_RPIR"/>
    <property type="match status" value="1"/>
</dbReference>
<dbReference type="InterPro" id="IPR000281">
    <property type="entry name" value="HTH_RpiR"/>
</dbReference>
<dbReference type="Gene3D" id="1.10.10.10">
    <property type="entry name" value="Winged helix-like DNA-binding domain superfamily/Winged helix DNA-binding domain"/>
    <property type="match status" value="1"/>
</dbReference>
<dbReference type="EMBL" id="BMKG01000048">
    <property type="protein sequence ID" value="GGC25189.1"/>
    <property type="molecule type" value="Genomic_DNA"/>
</dbReference>
<feature type="region of interest" description="Disordered" evidence="5">
    <location>
        <begin position="1"/>
        <end position="33"/>
    </location>
</feature>
<dbReference type="InterPro" id="IPR047640">
    <property type="entry name" value="RpiR-like"/>
</dbReference>
<dbReference type="PANTHER" id="PTHR30514">
    <property type="entry name" value="GLUCOKINASE"/>
    <property type="match status" value="1"/>
</dbReference>
<keyword evidence="9" id="KW-1185">Reference proteome</keyword>
<sequence>MTLHASAPFDTAQAAEPVAAPAPPPSPYSIPPHLTPMLLDSIRTQLDSLSKSERKVALAVLDNPSRTVSSNITALAKSAQVSEPTVVRFCRTLGYDGWHEFKLKLAQGLALALPGLNEAPSQDDLASDLVNKICSRSINTLLDLRNNLHHEPVQAALDILSRAKKIEFYGQGTSGIVAADAQHKFFRSGVPTVAYSDPAIHSIAAALLKKGDCVVAISQRGNSPALVRSVQLARDGGADIIVLAPSGTPLADLAHVLIPIDLIFNTDPYTPISARLAYLVVIDVLAVGLALQRGPEFRRQMQNAQKALQEFEVQFDSFIG</sequence>
<organism evidence="8 9">
    <name type="scientific">Pseudoduganella buxea</name>
    <dbReference type="NCBI Taxonomy" id="1949069"/>
    <lineage>
        <taxon>Bacteria</taxon>
        <taxon>Pseudomonadati</taxon>
        <taxon>Pseudomonadota</taxon>
        <taxon>Betaproteobacteria</taxon>
        <taxon>Burkholderiales</taxon>
        <taxon>Oxalobacteraceae</taxon>
        <taxon>Telluria group</taxon>
        <taxon>Pseudoduganella</taxon>
    </lineage>
</organism>
<gene>
    <name evidence="8" type="ORF">GCM10011572_53260</name>
</gene>
<dbReference type="Pfam" id="PF01380">
    <property type="entry name" value="SIS"/>
    <property type="match status" value="1"/>
</dbReference>
<dbReference type="Proteomes" id="UP000622638">
    <property type="component" value="Unassembled WGS sequence"/>
</dbReference>
<proteinExistence type="predicted"/>
<dbReference type="InterPro" id="IPR046348">
    <property type="entry name" value="SIS_dom_sf"/>
</dbReference>
<feature type="compositionally biased region" description="Pro residues" evidence="5">
    <location>
        <begin position="20"/>
        <end position="33"/>
    </location>
</feature>
<evidence type="ECO:0000256" key="3">
    <source>
        <dbReference type="ARBA" id="ARBA00023152"/>
    </source>
</evidence>
<dbReference type="CDD" id="cd05013">
    <property type="entry name" value="SIS_RpiR"/>
    <property type="match status" value="1"/>
</dbReference>
<keyword evidence="2" id="KW-0238">DNA-binding</keyword>
<keyword evidence="1" id="KW-0805">Transcription regulation</keyword>
<evidence type="ECO:0000259" key="7">
    <source>
        <dbReference type="PROSITE" id="PS51464"/>
    </source>
</evidence>
<evidence type="ECO:0000256" key="5">
    <source>
        <dbReference type="SAM" id="MobiDB-lite"/>
    </source>
</evidence>
<dbReference type="PANTHER" id="PTHR30514:SF1">
    <property type="entry name" value="HTH-TYPE TRANSCRIPTIONAL REGULATOR HEXR-RELATED"/>
    <property type="match status" value="1"/>
</dbReference>
<name>A0ABQ1LJ12_9BURK</name>
<evidence type="ECO:0000256" key="4">
    <source>
        <dbReference type="ARBA" id="ARBA00023163"/>
    </source>
</evidence>
<reference evidence="9" key="1">
    <citation type="journal article" date="2019" name="Int. J. Syst. Evol. Microbiol.">
        <title>The Global Catalogue of Microorganisms (GCM) 10K type strain sequencing project: providing services to taxonomists for standard genome sequencing and annotation.</title>
        <authorList>
            <consortium name="The Broad Institute Genomics Platform"/>
            <consortium name="The Broad Institute Genome Sequencing Center for Infectious Disease"/>
            <person name="Wu L."/>
            <person name="Ma J."/>
        </authorList>
    </citation>
    <scope>NUCLEOTIDE SEQUENCE [LARGE SCALE GENOMIC DNA]</scope>
    <source>
        <strain evidence="9">CGMCC 1.15931</strain>
    </source>
</reference>
<dbReference type="Pfam" id="PF01418">
    <property type="entry name" value="HTH_6"/>
    <property type="match status" value="1"/>
</dbReference>
<dbReference type="InterPro" id="IPR036388">
    <property type="entry name" value="WH-like_DNA-bd_sf"/>
</dbReference>
<dbReference type="InterPro" id="IPR001347">
    <property type="entry name" value="SIS_dom"/>
</dbReference>
<dbReference type="InterPro" id="IPR009057">
    <property type="entry name" value="Homeodomain-like_sf"/>
</dbReference>